<evidence type="ECO:0000313" key="1">
    <source>
        <dbReference type="EMBL" id="MEE2567279.1"/>
    </source>
</evidence>
<protein>
    <submittedName>
        <fullName evidence="1">Uncharacterized protein</fullName>
    </submittedName>
</protein>
<proteinExistence type="predicted"/>
<sequence>MRHPDPFSGRRPEGGRASVADIPQVTVHETVHILQLQAQGGFENYRSVYNAGAGSSDGGLHALFSSYARPEIEAMADAYAHSLAAQ</sequence>
<comment type="caution">
    <text evidence="1">The sequence shown here is derived from an EMBL/GenBank/DDBJ whole genome shotgun (WGS) entry which is preliminary data.</text>
</comment>
<name>A0ABU7M0G2_9PROT</name>
<gene>
    <name evidence="1" type="ORF">V0U35_11380</name>
</gene>
<dbReference type="Proteomes" id="UP001310692">
    <property type="component" value="Unassembled WGS sequence"/>
</dbReference>
<accession>A0ABU7M0G2</accession>
<dbReference type="EMBL" id="JAZDRO010000005">
    <property type="protein sequence ID" value="MEE2567279.1"/>
    <property type="molecule type" value="Genomic_DNA"/>
</dbReference>
<evidence type="ECO:0000313" key="2">
    <source>
        <dbReference type="Proteomes" id="UP001310692"/>
    </source>
</evidence>
<organism evidence="1 2">
    <name type="scientific">Hyphobacterium marinum</name>
    <dbReference type="NCBI Taxonomy" id="3116574"/>
    <lineage>
        <taxon>Bacteria</taxon>
        <taxon>Pseudomonadati</taxon>
        <taxon>Pseudomonadota</taxon>
        <taxon>Alphaproteobacteria</taxon>
        <taxon>Maricaulales</taxon>
        <taxon>Maricaulaceae</taxon>
        <taxon>Hyphobacterium</taxon>
    </lineage>
</organism>
<keyword evidence="2" id="KW-1185">Reference proteome</keyword>
<reference evidence="1 2" key="1">
    <citation type="submission" date="2024-01" db="EMBL/GenBank/DDBJ databases">
        <title>Hyphobacterium bacterium isolated from marine sediment.</title>
        <authorList>
            <person name="Zhao S."/>
        </authorList>
    </citation>
    <scope>NUCLEOTIDE SEQUENCE [LARGE SCALE GENOMIC DNA]</scope>
    <source>
        <strain evidence="1 2">Y60-23</strain>
    </source>
</reference>
<dbReference type="RefSeq" id="WP_330196840.1">
    <property type="nucleotide sequence ID" value="NZ_JAZDRO010000005.1"/>
</dbReference>